<dbReference type="Proteomes" id="UP000294847">
    <property type="component" value="Chromosome 3"/>
</dbReference>
<evidence type="ECO:0000256" key="1">
    <source>
        <dbReference type="ARBA" id="ARBA00022737"/>
    </source>
</evidence>
<feature type="compositionally biased region" description="Polar residues" evidence="2">
    <location>
        <begin position="946"/>
        <end position="955"/>
    </location>
</feature>
<dbReference type="InterPro" id="IPR007111">
    <property type="entry name" value="NACHT_NTPase"/>
</dbReference>
<keyword evidence="1" id="KW-0677">Repeat</keyword>
<feature type="domain" description="NACHT" evidence="3">
    <location>
        <begin position="338"/>
        <end position="486"/>
    </location>
</feature>
<organism evidence="4 5">
    <name type="scientific">Pyricularia oryzae</name>
    <name type="common">Rice blast fungus</name>
    <name type="synonym">Magnaporthe oryzae</name>
    <dbReference type="NCBI Taxonomy" id="318829"/>
    <lineage>
        <taxon>Eukaryota</taxon>
        <taxon>Fungi</taxon>
        <taxon>Dikarya</taxon>
        <taxon>Ascomycota</taxon>
        <taxon>Pezizomycotina</taxon>
        <taxon>Sordariomycetes</taxon>
        <taxon>Sordariomycetidae</taxon>
        <taxon>Magnaporthales</taxon>
        <taxon>Pyriculariaceae</taxon>
        <taxon>Pyricularia</taxon>
    </lineage>
</organism>
<dbReference type="InterPro" id="IPR027417">
    <property type="entry name" value="P-loop_NTPase"/>
</dbReference>
<evidence type="ECO:0000256" key="2">
    <source>
        <dbReference type="SAM" id="MobiDB-lite"/>
    </source>
</evidence>
<dbReference type="Pfam" id="PF24883">
    <property type="entry name" value="NPHP3_N"/>
    <property type="match status" value="1"/>
</dbReference>
<proteinExistence type="predicted"/>
<accession>A0A4P7N9M8</accession>
<gene>
    <name evidence="4" type="ORF">PoMZ_04184</name>
</gene>
<dbReference type="PANTHER" id="PTHR10039:SF14">
    <property type="entry name" value="NACHT DOMAIN-CONTAINING PROTEIN"/>
    <property type="match status" value="1"/>
</dbReference>
<evidence type="ECO:0000313" key="4">
    <source>
        <dbReference type="EMBL" id="QBZ59223.1"/>
    </source>
</evidence>
<dbReference type="EMBL" id="CP034206">
    <property type="protein sequence ID" value="QBZ59223.1"/>
    <property type="molecule type" value="Genomic_DNA"/>
</dbReference>
<dbReference type="Gene3D" id="3.40.50.300">
    <property type="entry name" value="P-loop containing nucleotide triphosphate hydrolases"/>
    <property type="match status" value="1"/>
</dbReference>
<reference evidence="4 5" key="1">
    <citation type="journal article" date="2019" name="Mol. Biol. Evol.">
        <title>Blast fungal genomes show frequent chromosomal changes, gene gains and losses, and effector gene turnover.</title>
        <authorList>
            <person name="Gomez Luciano L.B."/>
            <person name="Jason Tsai I."/>
            <person name="Chuma I."/>
            <person name="Tosa Y."/>
            <person name="Chen Y.H."/>
            <person name="Li J.Y."/>
            <person name="Li M.Y."/>
            <person name="Jade Lu M.Y."/>
            <person name="Nakayashiki H."/>
            <person name="Li W.H."/>
        </authorList>
    </citation>
    <scope>NUCLEOTIDE SEQUENCE [LARGE SCALE GENOMIC DNA]</scope>
    <source>
        <strain evidence="4">MZ5-1-6</strain>
    </source>
</reference>
<sequence>MTTPQNDLFARARDDFLSTLTPQEQAQISSCSSIEDVLESIRGLQSLTKVKRRVNPCMKKVKALGDNLAPYFHILEIFCGSNPEWANIVLGALRLVLQLASQFVTFFEKLCDTVEALNAKLPRYKELYDSLSQVGATPISSRLRDSLSEIYCLLFEFFSAVGRVFSKKDGSRSLSLAIPQFACSPEFDFIAGVRKTSAVVASLMWKPFDARFEVTLAKITMHAEIVRHELQFAHLGDLRDAFDTEAVEMSRKHHESIAMLENLSDDQKRQARVAFRESVIRWLDTPEYKNTFEDACQEKTEGTNEWLFEDPNFARWYDDDNHEPIHKGQPSPRQHPASLLWINGKPGSGKTVLACSVVEALSKGDASNSNEPPPVVCYYFFSHKPMGKNTLFDFLRATAVQIFHAFNKLEKITDLFAFALQSWQTSGPASKAELLEIISQCLSYLPNLRCVIDGVDECTENEALITQIAQWCRYSPLKAVLLSRPNIETLRRSVRQDCQVQLTSHVIESDILLYVELAVSELFEQGLLPEDMQKSSVISHLTQRAEGMFLWVRLMVSYLSSPGMTRSERRSIIMERVCEGLDGLDSIYVRIQKRIESLNAHSLALARRALVWVAHTHLSSSELKEALYPDGWDLEDHNLQRFDHALMVVCCGLLEKDITGRFQFIHLTALDFAQQGSHRYQVAALTPGPACAKAMIVDRCLSYLMTDIPAQPLSGSMRQRAEVSALKQRWPLLEFATFNWISLCLSSLKTYEDKHGSWDEVANMIRNSMDFLEQQLRIMTWIEVLYTYEGSTVRLTSSVRDAIWMPSIGYGIEPGQQNDLVSLIKELIDDLISIDGSWGNTLRENPAEIWGDVAVFAKSRFLKYTGAGAMESLAPRLEKEEEEAGHTVISTDTPVFSISVSSADAATLGVLSIFPNKAFFKGWQDRTDIPWHPSSKKWSPERGLWSGTSPPSAPRTSSDFAIASSGWLATYEAFSVGESRSESKIIVAIPLDADDIAACLRQSLGFSAGAWKCSFPLTIAPGLDKISILNNIIRIDAQRGTYISQRIPSESHPQLQLAWNPETMFSIRYSYQIYWSADSRYIAFTDNGIRHQTFLGLFSSGPLEEGLKLVNFVTMAVPREVALSNCTFHRTAPLFLYQSNNFIFLWEIGKGMFCIVFTGSHLLSVTNLAKVGSMPICFHKVPSWRDFIGYLQIEAKICFSACGKYITITHHGRPWPELMQVPAELLGQQHRLGKRPWDDGDGAVESKKRSKTAEIGSKETTLAFAKLPAVISAAVDVHQDSAAGISATMLQNNSTRELTILNGDTELTRTISVAKLPETIQMRSASSIVWLPSQIGPNSNAQCRLIITSKPEEVYCSDEPAAASHLPMVVRKDVRALEVKEYPFRLRDSAHEDGHSPDS</sequence>
<dbReference type="PANTHER" id="PTHR10039">
    <property type="entry name" value="AMELOGENIN"/>
    <property type="match status" value="1"/>
</dbReference>
<feature type="region of interest" description="Disordered" evidence="2">
    <location>
        <begin position="931"/>
        <end position="955"/>
    </location>
</feature>
<dbReference type="InterPro" id="IPR056884">
    <property type="entry name" value="NPHP3-like_N"/>
</dbReference>
<evidence type="ECO:0000313" key="5">
    <source>
        <dbReference type="Proteomes" id="UP000294847"/>
    </source>
</evidence>
<evidence type="ECO:0000259" key="3">
    <source>
        <dbReference type="PROSITE" id="PS50837"/>
    </source>
</evidence>
<protein>
    <recommendedName>
        <fullName evidence="3">NACHT domain-containing protein</fullName>
    </recommendedName>
</protein>
<dbReference type="PROSITE" id="PS50837">
    <property type="entry name" value="NACHT"/>
    <property type="match status" value="1"/>
</dbReference>
<name>A0A4P7N9M8_PYROR</name>
<dbReference type="SUPFAM" id="SSF52540">
    <property type="entry name" value="P-loop containing nucleoside triphosphate hydrolases"/>
    <property type="match status" value="1"/>
</dbReference>